<comment type="caution">
    <text evidence="4">The sequence shown here is derived from an EMBL/GenBank/DDBJ whole genome shotgun (WGS) entry which is preliminary data.</text>
</comment>
<feature type="region of interest" description="Disordered" evidence="1">
    <location>
        <begin position="205"/>
        <end position="324"/>
    </location>
</feature>
<dbReference type="AlphaFoldDB" id="A0A846LEG1"/>
<evidence type="ECO:0000313" key="3">
    <source>
        <dbReference type="EMBL" id="GGL69007.1"/>
    </source>
</evidence>
<sequence>MRSLRLVALSEDGTHLVLAADAPDSTDGERFELPVDDRLRQALRVEAPRPAPAEVADDLPPRVIQARIRGGETPEQVAHASGTRVERIMRFAHPVLQERARVAEQARSARVRLSEGTPSVPLEQFLTERLRLLGADLEAVSWDAHRTEDGTWQVQADWQAGAKSGSTRWTHDIPARTVTPVDATTMDFAEGTRLVRVVPDVPAGPPAAPVSRRGISVVPGSAAPGSDAAGAAQPDAAPADEDEQGPDAEARDDAVPGDETSHDAARDDEARDAVPADGDPVDDVPVEGPAGGPPRRSAYDDVDPDSQDTAVLGSLLDGEAEDPRARIPAWEDIVFGVRRNR</sequence>
<dbReference type="InterPro" id="IPR047682">
    <property type="entry name" value="SepH-like"/>
</dbReference>
<name>A0A846LEG1_9ACTN</name>
<evidence type="ECO:0000313" key="6">
    <source>
        <dbReference type="Proteomes" id="UP000648663"/>
    </source>
</evidence>
<gene>
    <name evidence="4" type="ORF">FB380_000473</name>
    <name evidence="3" type="ORF">GCM10011589_26670</name>
</gene>
<evidence type="ECO:0000313" key="5">
    <source>
        <dbReference type="Proteomes" id="UP000552836"/>
    </source>
</evidence>
<reference evidence="6" key="2">
    <citation type="journal article" date="2019" name="Int. J. Syst. Evol. Microbiol.">
        <title>The Global Catalogue of Microorganisms (GCM) 10K type strain sequencing project: providing services to taxonomists for standard genome sequencing and annotation.</title>
        <authorList>
            <consortium name="The Broad Institute Genomics Platform"/>
            <consortium name="The Broad Institute Genome Sequencing Center for Infectious Disease"/>
            <person name="Wu L."/>
            <person name="Ma J."/>
        </authorList>
    </citation>
    <scope>NUCLEOTIDE SEQUENCE [LARGE SCALE GENOMIC DNA]</scope>
    <source>
        <strain evidence="6">CGMCC 4.5581</strain>
    </source>
</reference>
<dbReference type="Proteomes" id="UP000552836">
    <property type="component" value="Unassembled WGS sequence"/>
</dbReference>
<evidence type="ECO:0000256" key="1">
    <source>
        <dbReference type="SAM" id="MobiDB-lite"/>
    </source>
</evidence>
<dbReference type="RefSeq" id="WP_166753681.1">
    <property type="nucleotide sequence ID" value="NZ_BAABJU010000014.1"/>
</dbReference>
<reference evidence="3" key="4">
    <citation type="submission" date="2024-05" db="EMBL/GenBank/DDBJ databases">
        <authorList>
            <person name="Sun Q."/>
            <person name="Zhou Y."/>
        </authorList>
    </citation>
    <scope>NUCLEOTIDE SEQUENCE</scope>
    <source>
        <strain evidence="3">CGMCC 4.5581</strain>
    </source>
</reference>
<organism evidence="4 5">
    <name type="scientific">Modestobacter marinus</name>
    <dbReference type="NCBI Taxonomy" id="477641"/>
    <lineage>
        <taxon>Bacteria</taxon>
        <taxon>Bacillati</taxon>
        <taxon>Actinomycetota</taxon>
        <taxon>Actinomycetes</taxon>
        <taxon>Geodermatophilales</taxon>
        <taxon>Geodermatophilaceae</taxon>
        <taxon>Modestobacter</taxon>
    </lineage>
</organism>
<dbReference type="EMBL" id="BMMI01000004">
    <property type="protein sequence ID" value="GGL69007.1"/>
    <property type="molecule type" value="Genomic_DNA"/>
</dbReference>
<evidence type="ECO:0000313" key="4">
    <source>
        <dbReference type="EMBL" id="NIH66027.1"/>
    </source>
</evidence>
<dbReference type="InterPro" id="IPR021421">
    <property type="entry name" value="DUF3071"/>
</dbReference>
<dbReference type="Pfam" id="PF11268">
    <property type="entry name" value="DUF3071"/>
    <property type="match status" value="1"/>
</dbReference>
<reference evidence="3" key="1">
    <citation type="journal article" date="2014" name="Int. J. Syst. Evol. Microbiol.">
        <title>Complete genome of a new Firmicutes species belonging to the dominant human colonic microbiota ('Ruminococcus bicirculans') reveals two chromosomes and a selective capacity to utilize plant glucans.</title>
        <authorList>
            <consortium name="NISC Comparative Sequencing Program"/>
            <person name="Wegmann U."/>
            <person name="Louis P."/>
            <person name="Goesmann A."/>
            <person name="Henrissat B."/>
            <person name="Duncan S.H."/>
            <person name="Flint H.J."/>
        </authorList>
    </citation>
    <scope>NUCLEOTIDE SEQUENCE</scope>
    <source>
        <strain evidence="3">CGMCC 4.5581</strain>
    </source>
</reference>
<accession>A0A846LEG1</accession>
<proteinExistence type="predicted"/>
<dbReference type="NCBIfam" id="NF040712">
    <property type="entry name" value="SepH"/>
    <property type="match status" value="1"/>
</dbReference>
<dbReference type="EMBL" id="JAAMPA010000001">
    <property type="protein sequence ID" value="NIH66027.1"/>
    <property type="molecule type" value="Genomic_DNA"/>
</dbReference>
<dbReference type="Proteomes" id="UP000648663">
    <property type="component" value="Unassembled WGS sequence"/>
</dbReference>
<evidence type="ECO:0000259" key="2">
    <source>
        <dbReference type="Pfam" id="PF11268"/>
    </source>
</evidence>
<keyword evidence="6" id="KW-1185">Reference proteome</keyword>
<protein>
    <recommendedName>
        <fullName evidence="2">DUF3071 domain-containing protein</fullName>
    </recommendedName>
</protein>
<feature type="domain" description="DUF3071" evidence="2">
    <location>
        <begin position="1"/>
        <end position="170"/>
    </location>
</feature>
<feature type="compositionally biased region" description="Basic and acidic residues" evidence="1">
    <location>
        <begin position="248"/>
        <end position="274"/>
    </location>
</feature>
<reference evidence="4 5" key="3">
    <citation type="submission" date="2020-02" db="EMBL/GenBank/DDBJ databases">
        <title>Sequencing the genomes of 1000 actinobacteria strains.</title>
        <authorList>
            <person name="Klenk H.-P."/>
        </authorList>
    </citation>
    <scope>NUCLEOTIDE SEQUENCE [LARGE SCALE GENOMIC DNA]</scope>
    <source>
        <strain evidence="4 5">DSM 45201</strain>
    </source>
</reference>
<feature type="compositionally biased region" description="Low complexity" evidence="1">
    <location>
        <begin position="209"/>
        <end position="237"/>
    </location>
</feature>